<protein>
    <submittedName>
        <fullName evidence="7">ATP-dependent RNA helicase RhlE</fullName>
    </submittedName>
</protein>
<dbReference type="Pfam" id="PF00270">
    <property type="entry name" value="DEAD"/>
    <property type="match status" value="1"/>
</dbReference>
<dbReference type="SUPFAM" id="SSF52540">
    <property type="entry name" value="P-loop containing nucleoside triphosphate hydrolases"/>
    <property type="match status" value="1"/>
</dbReference>
<dbReference type="InterPro" id="IPR011545">
    <property type="entry name" value="DEAD/DEAH_box_helicase_dom"/>
</dbReference>
<accession>A0A3B0S5V1</accession>
<dbReference type="GO" id="GO:0005524">
    <property type="term" value="F:ATP binding"/>
    <property type="evidence" value="ECO:0007669"/>
    <property type="project" value="UniProtKB-KW"/>
</dbReference>
<sequence length="227" mass="24076">MIATATHVSPGASFGAAIGAVLNYSGAVGAKQKVIIVSQFEALGLSQSVLKAIAPLGYDEPTLIQRKAIPLVLDGKDVVGLAQTGTGKTAAFGLPLVHHLLANRGKPPAKTVRSLILAPTRELVNQIAENLKSFTQGTPLRVECVVGGSPINRQIRALTRGADILVATPGRLLDLVERRAVFLDQATFLVLDEADQMLDLGFIHSLRKIAQMVGKPRQTMLFSATMP</sequence>
<evidence type="ECO:0000256" key="4">
    <source>
        <dbReference type="ARBA" id="ARBA00022840"/>
    </source>
</evidence>
<dbReference type="InterPro" id="IPR050079">
    <property type="entry name" value="DEAD_box_RNA_helicase"/>
</dbReference>
<evidence type="ECO:0000259" key="6">
    <source>
        <dbReference type="PROSITE" id="PS51195"/>
    </source>
</evidence>
<gene>
    <name evidence="7" type="ORF">MNBD_ALPHA05-1283</name>
</gene>
<evidence type="ECO:0000256" key="2">
    <source>
        <dbReference type="ARBA" id="ARBA00022801"/>
    </source>
</evidence>
<evidence type="ECO:0000259" key="5">
    <source>
        <dbReference type="PROSITE" id="PS51192"/>
    </source>
</evidence>
<dbReference type="GO" id="GO:0003676">
    <property type="term" value="F:nucleic acid binding"/>
    <property type="evidence" value="ECO:0007669"/>
    <property type="project" value="InterPro"/>
</dbReference>
<dbReference type="InterPro" id="IPR014014">
    <property type="entry name" value="RNA_helicase_DEAD_Q_motif"/>
</dbReference>
<proteinExistence type="predicted"/>
<keyword evidence="4" id="KW-0067">ATP-binding</keyword>
<dbReference type="EMBL" id="UOEH01000281">
    <property type="protein sequence ID" value="VAV99629.1"/>
    <property type="molecule type" value="Genomic_DNA"/>
</dbReference>
<dbReference type="PANTHER" id="PTHR47959:SF13">
    <property type="entry name" value="ATP-DEPENDENT RNA HELICASE RHLE"/>
    <property type="match status" value="1"/>
</dbReference>
<keyword evidence="3 7" id="KW-0347">Helicase</keyword>
<dbReference type="Gene3D" id="3.40.50.300">
    <property type="entry name" value="P-loop containing nucleotide triphosphate hydrolases"/>
    <property type="match status" value="1"/>
</dbReference>
<dbReference type="PROSITE" id="PS51195">
    <property type="entry name" value="Q_MOTIF"/>
    <property type="match status" value="1"/>
</dbReference>
<organism evidence="7">
    <name type="scientific">hydrothermal vent metagenome</name>
    <dbReference type="NCBI Taxonomy" id="652676"/>
    <lineage>
        <taxon>unclassified sequences</taxon>
        <taxon>metagenomes</taxon>
        <taxon>ecological metagenomes</taxon>
    </lineage>
</organism>
<dbReference type="AlphaFoldDB" id="A0A3B0S5V1"/>
<evidence type="ECO:0000256" key="3">
    <source>
        <dbReference type="ARBA" id="ARBA00022806"/>
    </source>
</evidence>
<feature type="domain" description="Helicase ATP-binding" evidence="5">
    <location>
        <begin position="69"/>
        <end position="227"/>
    </location>
</feature>
<keyword evidence="1" id="KW-0547">Nucleotide-binding</keyword>
<dbReference type="CDD" id="cd00268">
    <property type="entry name" value="DEADc"/>
    <property type="match status" value="1"/>
</dbReference>
<dbReference type="PROSITE" id="PS51192">
    <property type="entry name" value="HELICASE_ATP_BIND_1"/>
    <property type="match status" value="1"/>
</dbReference>
<dbReference type="GO" id="GO:0003724">
    <property type="term" value="F:RNA helicase activity"/>
    <property type="evidence" value="ECO:0007669"/>
    <property type="project" value="InterPro"/>
</dbReference>
<dbReference type="GO" id="GO:0005829">
    <property type="term" value="C:cytosol"/>
    <property type="evidence" value="ECO:0007669"/>
    <property type="project" value="TreeGrafter"/>
</dbReference>
<feature type="non-terminal residue" evidence="7">
    <location>
        <position position="227"/>
    </location>
</feature>
<dbReference type="InterPro" id="IPR044742">
    <property type="entry name" value="DEAD/DEAH_RhlB"/>
</dbReference>
<dbReference type="InterPro" id="IPR027417">
    <property type="entry name" value="P-loop_NTPase"/>
</dbReference>
<keyword evidence="2" id="KW-0378">Hydrolase</keyword>
<dbReference type="PANTHER" id="PTHR47959">
    <property type="entry name" value="ATP-DEPENDENT RNA HELICASE RHLE-RELATED"/>
    <property type="match status" value="1"/>
</dbReference>
<evidence type="ECO:0000313" key="7">
    <source>
        <dbReference type="EMBL" id="VAV99629.1"/>
    </source>
</evidence>
<evidence type="ECO:0000256" key="1">
    <source>
        <dbReference type="ARBA" id="ARBA00022741"/>
    </source>
</evidence>
<dbReference type="InterPro" id="IPR014001">
    <property type="entry name" value="Helicase_ATP-bd"/>
</dbReference>
<reference evidence="7" key="1">
    <citation type="submission" date="2018-06" db="EMBL/GenBank/DDBJ databases">
        <authorList>
            <person name="Zhirakovskaya E."/>
        </authorList>
    </citation>
    <scope>NUCLEOTIDE SEQUENCE</scope>
</reference>
<feature type="domain" description="DEAD-box RNA helicase Q" evidence="6">
    <location>
        <begin position="38"/>
        <end position="66"/>
    </location>
</feature>
<dbReference type="SMART" id="SM00487">
    <property type="entry name" value="DEXDc"/>
    <property type="match status" value="1"/>
</dbReference>
<name>A0A3B0S5V1_9ZZZZ</name>
<dbReference type="GO" id="GO:0016787">
    <property type="term" value="F:hydrolase activity"/>
    <property type="evidence" value="ECO:0007669"/>
    <property type="project" value="UniProtKB-KW"/>
</dbReference>